<dbReference type="GO" id="GO:0009506">
    <property type="term" value="C:plasmodesma"/>
    <property type="evidence" value="ECO:0007669"/>
    <property type="project" value="TreeGrafter"/>
</dbReference>
<dbReference type="FunFam" id="3.30.200.20:FF:000039">
    <property type="entry name" value="receptor-like protein kinase FERONIA"/>
    <property type="match status" value="1"/>
</dbReference>
<dbReference type="CDD" id="cd14066">
    <property type="entry name" value="STKc_IRAK"/>
    <property type="match status" value="1"/>
</dbReference>
<protein>
    <recommendedName>
        <fullName evidence="7">Protein kinase domain-containing protein</fullName>
    </recommendedName>
</protein>
<dbReference type="InterPro" id="IPR045272">
    <property type="entry name" value="ANXUR1/2-like"/>
</dbReference>
<dbReference type="InterPro" id="IPR000719">
    <property type="entry name" value="Prot_kinase_dom"/>
</dbReference>
<evidence type="ECO:0000313" key="8">
    <source>
        <dbReference type="EMBL" id="CAH1418869.1"/>
    </source>
</evidence>
<reference evidence="8 9" key="1">
    <citation type="submission" date="2022-01" db="EMBL/GenBank/DDBJ databases">
        <authorList>
            <person name="Xiong W."/>
            <person name="Schranz E."/>
        </authorList>
    </citation>
    <scope>NUCLEOTIDE SEQUENCE [LARGE SCALE GENOMIC DNA]</scope>
</reference>
<dbReference type="InterPro" id="IPR011009">
    <property type="entry name" value="Kinase-like_dom_sf"/>
</dbReference>
<evidence type="ECO:0000256" key="2">
    <source>
        <dbReference type="ARBA" id="ARBA00022679"/>
    </source>
</evidence>
<keyword evidence="1" id="KW-0723">Serine/threonine-protein kinase</keyword>
<dbReference type="PANTHER" id="PTHR27003">
    <property type="entry name" value="OS07G0166700 PROTEIN"/>
    <property type="match status" value="1"/>
</dbReference>
<keyword evidence="3 6" id="KW-0547">Nucleotide-binding</keyword>
<dbReference type="Pfam" id="PF07714">
    <property type="entry name" value="PK_Tyr_Ser-Thr"/>
    <property type="match status" value="2"/>
</dbReference>
<name>A0AAU9LTD3_9ASTR</name>
<evidence type="ECO:0000313" key="9">
    <source>
        <dbReference type="Proteomes" id="UP001157418"/>
    </source>
</evidence>
<sequence>MNDSQKQSLQTQVCQRFSLSEIQIATQDFNEHLVIGRGGFGKVYKGAIKIGLNDVVAAIKRLHVDSCQGASEFWAEVEMLSRLRHCNLASLLGYCNEGEEMIVVYEYMPLGTLESFLHKKPVTSSHSWLLLLKICIGAARGLDYLHTGTGTKQGIIHRDVKSSNILLDENYAAKISDFGLAKVSPTNQTHTYVSTGVKGTFGYMDPRYFYTSKLTRKSDVYAFGVVLFEALCGRPAVDTSLEEEKWGLAAWAQSSIKDGKLSQIVDSRLKDQISTNCLKEFAQIAVSCIHAHANQRPIMSEVVAKLELALSLQEKSDPCAENGKVRKKVGSSFSSKVTKFSKLIRACVATSERIDEVNKLGLKLGSKVDADSEYGGQLVHFDSGFDFTISELLTASNKYLNGNRYCRTYVAYLAEDFQVIVKRILTELSRKKFVSIVSSLGKLRHPNVLNLTAYYWGRGETLCVYKFIPNGTVACLILPFETEGRPMITFDWATRMHTILGITRGLFYLHNQEKIVHGELKSGIVLFDELYNPVICNVGISWLMPATPRRFRNNCAPEFTGVANATTEIDVYSLGVIMLELLTGQSTYIGINPIDLPSWVKSIPAEKWFDQVFDEKLMQENSNNGNVLVKVMALALQCVEYNPKARPTVKDVLWTLEEIQV</sequence>
<keyword evidence="4" id="KW-0418">Kinase</keyword>
<evidence type="ECO:0000256" key="3">
    <source>
        <dbReference type="ARBA" id="ARBA00022741"/>
    </source>
</evidence>
<dbReference type="PANTHER" id="PTHR27003:SF467">
    <property type="entry name" value="PROTEIN KINASE DOMAIN-CONTAINING PROTEIN"/>
    <property type="match status" value="1"/>
</dbReference>
<feature type="binding site" evidence="6">
    <location>
        <position position="60"/>
    </location>
    <ligand>
        <name>ATP</name>
        <dbReference type="ChEBI" id="CHEBI:30616"/>
    </ligand>
</feature>
<dbReference type="GO" id="GO:0005524">
    <property type="term" value="F:ATP binding"/>
    <property type="evidence" value="ECO:0007669"/>
    <property type="project" value="UniProtKB-UniRule"/>
</dbReference>
<dbReference type="InterPro" id="IPR001245">
    <property type="entry name" value="Ser-Thr/Tyr_kinase_cat_dom"/>
</dbReference>
<dbReference type="PROSITE" id="PS00107">
    <property type="entry name" value="PROTEIN_KINASE_ATP"/>
    <property type="match status" value="1"/>
</dbReference>
<dbReference type="Proteomes" id="UP001157418">
    <property type="component" value="Unassembled WGS sequence"/>
</dbReference>
<keyword evidence="2" id="KW-0808">Transferase</keyword>
<evidence type="ECO:0000256" key="6">
    <source>
        <dbReference type="PROSITE-ProRule" id="PRU10141"/>
    </source>
</evidence>
<dbReference type="FunFam" id="1.10.510.10:FF:000084">
    <property type="entry name" value="Wall-associated receptor kinase 2"/>
    <property type="match status" value="1"/>
</dbReference>
<dbReference type="PROSITE" id="PS00108">
    <property type="entry name" value="PROTEIN_KINASE_ST"/>
    <property type="match status" value="1"/>
</dbReference>
<dbReference type="Gene3D" id="1.10.510.10">
    <property type="entry name" value="Transferase(Phosphotransferase) domain 1"/>
    <property type="match status" value="2"/>
</dbReference>
<dbReference type="GO" id="GO:0004674">
    <property type="term" value="F:protein serine/threonine kinase activity"/>
    <property type="evidence" value="ECO:0007669"/>
    <property type="project" value="UniProtKB-KW"/>
</dbReference>
<feature type="domain" description="Protein kinase" evidence="7">
    <location>
        <begin position="394"/>
        <end position="659"/>
    </location>
</feature>
<organism evidence="8 9">
    <name type="scientific">Lactuca virosa</name>
    <dbReference type="NCBI Taxonomy" id="75947"/>
    <lineage>
        <taxon>Eukaryota</taxon>
        <taxon>Viridiplantae</taxon>
        <taxon>Streptophyta</taxon>
        <taxon>Embryophyta</taxon>
        <taxon>Tracheophyta</taxon>
        <taxon>Spermatophyta</taxon>
        <taxon>Magnoliopsida</taxon>
        <taxon>eudicotyledons</taxon>
        <taxon>Gunneridae</taxon>
        <taxon>Pentapetalae</taxon>
        <taxon>asterids</taxon>
        <taxon>campanulids</taxon>
        <taxon>Asterales</taxon>
        <taxon>Asteraceae</taxon>
        <taxon>Cichorioideae</taxon>
        <taxon>Cichorieae</taxon>
        <taxon>Lactucinae</taxon>
        <taxon>Lactuca</taxon>
    </lineage>
</organism>
<dbReference type="SUPFAM" id="SSF56112">
    <property type="entry name" value="Protein kinase-like (PK-like)"/>
    <property type="match status" value="2"/>
</dbReference>
<dbReference type="EMBL" id="CAKMRJ010000120">
    <property type="protein sequence ID" value="CAH1418869.1"/>
    <property type="molecule type" value="Genomic_DNA"/>
</dbReference>
<keyword evidence="5 6" id="KW-0067">ATP-binding</keyword>
<dbReference type="PROSITE" id="PS50011">
    <property type="entry name" value="PROTEIN_KINASE_DOM"/>
    <property type="match status" value="2"/>
</dbReference>
<evidence type="ECO:0000259" key="7">
    <source>
        <dbReference type="PROSITE" id="PS50011"/>
    </source>
</evidence>
<evidence type="ECO:0000256" key="1">
    <source>
        <dbReference type="ARBA" id="ARBA00022527"/>
    </source>
</evidence>
<comment type="caution">
    <text evidence="8">The sequence shown here is derived from an EMBL/GenBank/DDBJ whole genome shotgun (WGS) entry which is preliminary data.</text>
</comment>
<evidence type="ECO:0000256" key="5">
    <source>
        <dbReference type="ARBA" id="ARBA00022840"/>
    </source>
</evidence>
<dbReference type="GO" id="GO:0005886">
    <property type="term" value="C:plasma membrane"/>
    <property type="evidence" value="ECO:0007669"/>
    <property type="project" value="TreeGrafter"/>
</dbReference>
<dbReference type="Gene3D" id="3.30.200.20">
    <property type="entry name" value="Phosphorylase Kinase, domain 1"/>
    <property type="match status" value="2"/>
</dbReference>
<gene>
    <name evidence="8" type="ORF">LVIROSA_LOCUS6439</name>
</gene>
<dbReference type="GO" id="GO:0004714">
    <property type="term" value="F:transmembrane receptor protein tyrosine kinase activity"/>
    <property type="evidence" value="ECO:0007669"/>
    <property type="project" value="InterPro"/>
</dbReference>
<dbReference type="InterPro" id="IPR008271">
    <property type="entry name" value="Ser/Thr_kinase_AS"/>
</dbReference>
<keyword evidence="9" id="KW-1185">Reference proteome</keyword>
<proteinExistence type="predicted"/>
<feature type="domain" description="Protein kinase" evidence="7">
    <location>
        <begin position="29"/>
        <end position="310"/>
    </location>
</feature>
<dbReference type="SMART" id="SM00220">
    <property type="entry name" value="S_TKc"/>
    <property type="match status" value="1"/>
</dbReference>
<dbReference type="AlphaFoldDB" id="A0AAU9LTD3"/>
<evidence type="ECO:0000256" key="4">
    <source>
        <dbReference type="ARBA" id="ARBA00022777"/>
    </source>
</evidence>
<dbReference type="InterPro" id="IPR017441">
    <property type="entry name" value="Protein_kinase_ATP_BS"/>
</dbReference>
<accession>A0AAU9LTD3</accession>